<reference evidence="3 4" key="1">
    <citation type="submission" date="2019-10" db="EMBL/GenBank/DDBJ databases">
        <authorList>
            <person name="Dong K."/>
        </authorList>
    </citation>
    <scope>NUCLEOTIDE SEQUENCE [LARGE SCALE GENOMIC DNA]</scope>
    <source>
        <strain evidence="3 4">DSM 28960</strain>
    </source>
</reference>
<dbReference type="PRINTS" id="PR01950">
    <property type="entry name" value="LANCSUPER"/>
</dbReference>
<dbReference type="NCBIfam" id="TIGR03897">
    <property type="entry name" value="lanti_2_LanM"/>
    <property type="match status" value="1"/>
</dbReference>
<dbReference type="Proteomes" id="UP000439550">
    <property type="component" value="Unassembled WGS sequence"/>
</dbReference>
<evidence type="ECO:0000259" key="2">
    <source>
        <dbReference type="Pfam" id="PF13575"/>
    </source>
</evidence>
<keyword evidence="1" id="KW-0862">Zinc</keyword>
<dbReference type="SMART" id="SM01260">
    <property type="entry name" value="LANC_like"/>
    <property type="match status" value="1"/>
</dbReference>
<sequence length="955" mass="110554">MSQNEYLKKISSRNNINEMLNGFHFNGVTERKYFGEVLYGTWKRIQHNEEIRLIDFYRAMVTLSTRSIITEITHNKDWVDSENLTKAIQDFFGTNISIMSDNIFKSEMRRLSLTEMEYFQLVAENYELLRDLSSKFSYWTYVMGLFLKGTEEFLLEFLNQLVEDRGTISVGLLGTYGKINVNNFSLQKGDVHNGKFVIEVETDCGNFFYKPRNTDVDEALKSFADFLQENNPSVLDLKFPKSINRKQYSWVEKIEYQKLGSASEEKRYYVRLGQLLAMMYILEGNDIHYENLISNGEYPVIIDAETVLTNRLFFVKSDSSKYLQENAINCMYNSVRSTAILPDFVKLKGEYYNISPLNFCADGIREVRKDKLHALKENMTSSEDNIVSFIKQGFLTVYLEIQNNSESYYNYLNKLFSHLSLRFLNKPTNNYESIKRLLFNPVCLLDIKYAFAVTSKVLKPNAEAYIDKVEQFEQKELLRLNIPQFMIEADSTDIIVEDGVKIPKYFIKSPLTLLKERIEILGPNDCKRQVKMIDWVFKLAANKFSVLELSDVKNLKNRDRIGVESDILTKYVSVIVKEIFDKRLINPVNETLFWTEPQLENQKYILTDLPNNYYAGNIGILKSLLSSKISEIEGFTKKLIEDIEKELSIIFESDISNMSLGAFTGLGMYFRYFVDLYEANIITKDILEKKSWALLDKIKSGISKDKKLDIIDGTAGLALSLIRVYSYIEDNFFRREVEETLDFCYKHLLQEAVMEDESFFPVEQSPKTYFTGFAHGSSGIVVALYKIGKILGRDEGEIVSQFLNSERRFYDNKLGVWYKDNGRTNYSWGWCHGIPGILLSRIELFNDGYRDEVLLQEINKLYEITLERSLGTNLTLCHGDLGNLIICSYVNSSLGRNNDIVLKLFQKQFQYYIEAKDKIIRGTETISLMNGLAGIGVCMSNYNNPCNLIDILKVV</sequence>
<dbReference type="GO" id="GO:0031179">
    <property type="term" value="P:peptide modification"/>
    <property type="evidence" value="ECO:0007669"/>
    <property type="project" value="InterPro"/>
</dbReference>
<dbReference type="GO" id="GO:0046872">
    <property type="term" value="F:metal ion binding"/>
    <property type="evidence" value="ECO:0007669"/>
    <property type="project" value="UniProtKB-KW"/>
</dbReference>
<evidence type="ECO:0000313" key="4">
    <source>
        <dbReference type="Proteomes" id="UP000439550"/>
    </source>
</evidence>
<dbReference type="InterPro" id="IPR017146">
    <property type="entry name" value="Lanti_2_LanM"/>
</dbReference>
<dbReference type="RefSeq" id="WP_153494468.1">
    <property type="nucleotide sequence ID" value="NZ_CBCRWP010000001.1"/>
</dbReference>
<dbReference type="Pfam" id="PF13575">
    <property type="entry name" value="DUF4135"/>
    <property type="match status" value="1"/>
</dbReference>
<dbReference type="PIRSF" id="PIRSF037228">
    <property type="entry name" value="Lant_mod_RumM"/>
    <property type="match status" value="1"/>
</dbReference>
<feature type="binding site" evidence="1">
    <location>
        <position position="831"/>
    </location>
    <ligand>
        <name>Zn(2+)</name>
        <dbReference type="ChEBI" id="CHEBI:29105"/>
    </ligand>
</feature>
<comment type="caution">
    <text evidence="3">The sequence shown here is derived from an EMBL/GenBank/DDBJ whole genome shotgun (WGS) entry which is preliminary data.</text>
</comment>
<keyword evidence="1" id="KW-0479">Metal-binding</keyword>
<accession>A0A7X2CZP9</accession>
<proteinExistence type="predicted"/>
<dbReference type="Pfam" id="PF05147">
    <property type="entry name" value="LANC_like"/>
    <property type="match status" value="1"/>
</dbReference>
<name>A0A7X2CZP9_9LACT</name>
<gene>
    <name evidence="3" type="primary">lanM</name>
    <name evidence="3" type="ORF">GHI93_00060</name>
</gene>
<dbReference type="AlphaFoldDB" id="A0A7X2CZP9"/>
<keyword evidence="4" id="KW-1185">Reference proteome</keyword>
<dbReference type="InterPro" id="IPR025410">
    <property type="entry name" value="Lant_dehyd"/>
</dbReference>
<dbReference type="GO" id="GO:0005975">
    <property type="term" value="P:carbohydrate metabolic process"/>
    <property type="evidence" value="ECO:0007669"/>
    <property type="project" value="InterPro"/>
</dbReference>
<feature type="binding site" evidence="1">
    <location>
        <position position="877"/>
    </location>
    <ligand>
        <name>Zn(2+)</name>
        <dbReference type="ChEBI" id="CHEBI:29105"/>
    </ligand>
</feature>
<dbReference type="EMBL" id="WITJ01000001">
    <property type="protein sequence ID" value="MQW38348.1"/>
    <property type="molecule type" value="Genomic_DNA"/>
</dbReference>
<organism evidence="3 4">
    <name type="scientific">Lactococcus hircilactis</name>
    <dbReference type="NCBI Taxonomy" id="1494462"/>
    <lineage>
        <taxon>Bacteria</taxon>
        <taxon>Bacillati</taxon>
        <taxon>Bacillota</taxon>
        <taxon>Bacilli</taxon>
        <taxon>Lactobacillales</taxon>
        <taxon>Streptococcaceae</taxon>
        <taxon>Lactococcus</taxon>
    </lineage>
</organism>
<feature type="binding site" evidence="1">
    <location>
        <position position="878"/>
    </location>
    <ligand>
        <name>Zn(2+)</name>
        <dbReference type="ChEBI" id="CHEBI:29105"/>
    </ligand>
</feature>
<dbReference type="InterPro" id="IPR007822">
    <property type="entry name" value="LANC-like"/>
</dbReference>
<dbReference type="Gene3D" id="1.50.10.10">
    <property type="match status" value="1"/>
</dbReference>
<evidence type="ECO:0000313" key="3">
    <source>
        <dbReference type="EMBL" id="MQW38348.1"/>
    </source>
</evidence>
<feature type="domain" description="Lantibiotic biosynthesis protein dehydration" evidence="2">
    <location>
        <begin position="149"/>
        <end position="486"/>
    </location>
</feature>
<evidence type="ECO:0000256" key="1">
    <source>
        <dbReference type="PIRSR" id="PIRSR607822-1"/>
    </source>
</evidence>
<dbReference type="OrthoDB" id="9148343at2"/>
<protein>
    <submittedName>
        <fullName evidence="3">Type 2 lantipeptide synthetase LanM</fullName>
    </submittedName>
</protein>
<dbReference type="InterPro" id="IPR012341">
    <property type="entry name" value="6hp_glycosidase-like_sf"/>
</dbReference>
<dbReference type="SUPFAM" id="SSF158745">
    <property type="entry name" value="LanC-like"/>
    <property type="match status" value="1"/>
</dbReference>